<name>A0ABR7RIW4_9PROT</name>
<evidence type="ECO:0000259" key="1">
    <source>
        <dbReference type="Pfam" id="PF04101"/>
    </source>
</evidence>
<keyword evidence="3" id="KW-1185">Reference proteome</keyword>
<feature type="domain" description="Glycosyl transferase family 28 C-terminal" evidence="1">
    <location>
        <begin position="229"/>
        <end position="296"/>
    </location>
</feature>
<proteinExistence type="predicted"/>
<dbReference type="PANTHER" id="PTHR21015">
    <property type="entry name" value="UDP-N-ACETYLGLUCOSAMINE--N-ACETYLMURAMYL-(PENTAPEPTIDE) PYROPHOSPHORYL-UNDECAPRENOL N-ACETYLGLUCOSAMINE TRANSFERASE 1"/>
    <property type="match status" value="1"/>
</dbReference>
<gene>
    <name evidence="2" type="ORF">IBL26_05340</name>
</gene>
<evidence type="ECO:0000313" key="3">
    <source>
        <dbReference type="Proteomes" id="UP000626026"/>
    </source>
</evidence>
<organism evidence="2 3">
    <name type="scientific">Teichococcus aerophilus</name>
    <dbReference type="NCBI Taxonomy" id="1224513"/>
    <lineage>
        <taxon>Bacteria</taxon>
        <taxon>Pseudomonadati</taxon>
        <taxon>Pseudomonadota</taxon>
        <taxon>Alphaproteobacteria</taxon>
        <taxon>Acetobacterales</taxon>
        <taxon>Roseomonadaceae</taxon>
        <taxon>Roseomonas</taxon>
    </lineage>
</organism>
<dbReference type="InterPro" id="IPR007235">
    <property type="entry name" value="Glyco_trans_28_C"/>
</dbReference>
<accession>A0ABR7RIW4</accession>
<dbReference type="Proteomes" id="UP000626026">
    <property type="component" value="Unassembled WGS sequence"/>
</dbReference>
<reference evidence="2 3" key="1">
    <citation type="journal article" date="2013" name="Int. J. Syst. Evol. Microbiol.">
        <title>Roseomonas aerophila sp. nov., isolated from air.</title>
        <authorList>
            <person name="Kim S.J."/>
            <person name="Weon H.Y."/>
            <person name="Ahn J.H."/>
            <person name="Hong S.B."/>
            <person name="Seok S.J."/>
            <person name="Whang K.S."/>
            <person name="Kwon S.W."/>
        </authorList>
    </citation>
    <scope>NUCLEOTIDE SEQUENCE [LARGE SCALE GENOMIC DNA]</scope>
    <source>
        <strain evidence="2 3">NBRC 108923</strain>
    </source>
</reference>
<protein>
    <submittedName>
        <fullName evidence="2">Glycosyltransferase</fullName>
    </submittedName>
</protein>
<dbReference type="Pfam" id="PF04101">
    <property type="entry name" value="Glyco_tran_28_C"/>
    <property type="match status" value="1"/>
</dbReference>
<sequence length="348" mass="36678">MRPIGYYVHHHGIGHWQRARAIAAKLHHPCTLIGTFDAAQQSQAGIPLLPLPDDKLDAPPARPGAHPATAALHYAPPGADVLRQRAALLSGWIRDHRPALMVVDVSVEIVLLARLCGTPVVSFRLAGRRDDPPHLAAFEASEALIAPFPAELDERDLPAWIRERTVHAGLLAPASPNQAPGKPRRIAVVLGRGGSALDPAALLAAAAATPGYHWQVAGLARPAGPIPANIEMLGWVDDPAPLLRQASLVIGGCGDGLLAEVAALGRRFICIPEPRPFAEQAVKADRLAALGCAITLPTWPDAPAWPSLLQEAEALDPARIAALHDASAITRTAGFIDGCAEAVTVRYG</sequence>
<dbReference type="EMBL" id="JACTVA010000006">
    <property type="protein sequence ID" value="MBC9206251.1"/>
    <property type="molecule type" value="Genomic_DNA"/>
</dbReference>
<dbReference type="SUPFAM" id="SSF53756">
    <property type="entry name" value="UDP-Glycosyltransferase/glycogen phosphorylase"/>
    <property type="match status" value="1"/>
</dbReference>
<dbReference type="PANTHER" id="PTHR21015:SF22">
    <property type="entry name" value="GLYCOSYLTRANSFERASE"/>
    <property type="match status" value="1"/>
</dbReference>
<evidence type="ECO:0000313" key="2">
    <source>
        <dbReference type="EMBL" id="MBC9206251.1"/>
    </source>
</evidence>
<dbReference type="Gene3D" id="3.40.50.2000">
    <property type="entry name" value="Glycogen Phosphorylase B"/>
    <property type="match status" value="1"/>
</dbReference>
<dbReference type="RefSeq" id="WP_187783431.1">
    <property type="nucleotide sequence ID" value="NZ_JACTVA010000006.1"/>
</dbReference>
<comment type="caution">
    <text evidence="2">The sequence shown here is derived from an EMBL/GenBank/DDBJ whole genome shotgun (WGS) entry which is preliminary data.</text>
</comment>